<dbReference type="Pfam" id="PF02536">
    <property type="entry name" value="mTERF"/>
    <property type="match status" value="2"/>
</dbReference>
<dbReference type="InterPro" id="IPR003690">
    <property type="entry name" value="MTERF"/>
</dbReference>
<evidence type="ECO:0000313" key="5">
    <source>
        <dbReference type="Proteomes" id="UP001141552"/>
    </source>
</evidence>
<organism evidence="4 5">
    <name type="scientific">Turnera subulata</name>
    <dbReference type="NCBI Taxonomy" id="218843"/>
    <lineage>
        <taxon>Eukaryota</taxon>
        <taxon>Viridiplantae</taxon>
        <taxon>Streptophyta</taxon>
        <taxon>Embryophyta</taxon>
        <taxon>Tracheophyta</taxon>
        <taxon>Spermatophyta</taxon>
        <taxon>Magnoliopsida</taxon>
        <taxon>eudicotyledons</taxon>
        <taxon>Gunneridae</taxon>
        <taxon>Pentapetalae</taxon>
        <taxon>rosids</taxon>
        <taxon>fabids</taxon>
        <taxon>Malpighiales</taxon>
        <taxon>Passifloraceae</taxon>
        <taxon>Turnera</taxon>
    </lineage>
</organism>
<keyword evidence="2" id="KW-0806">Transcription termination</keyword>
<dbReference type="SMART" id="SM00733">
    <property type="entry name" value="Mterf"/>
    <property type="match status" value="6"/>
</dbReference>
<reference evidence="4" key="2">
    <citation type="journal article" date="2023" name="Plants (Basel)">
        <title>Annotation of the Turnera subulata (Passifloraceae) Draft Genome Reveals the S-Locus Evolved after the Divergence of Turneroideae from Passifloroideae in a Stepwise Manner.</title>
        <authorList>
            <person name="Henning P.M."/>
            <person name="Roalson E.H."/>
            <person name="Mir W."/>
            <person name="McCubbin A.G."/>
            <person name="Shore J.S."/>
        </authorList>
    </citation>
    <scope>NUCLEOTIDE SEQUENCE</scope>
    <source>
        <strain evidence="4">F60SS</strain>
    </source>
</reference>
<keyword evidence="2" id="KW-0805">Transcription regulation</keyword>
<sequence length="584" mass="67191">MTLFRRLNAPVFFKWVSSDSHCSRKTPFGSVAPLYCIVLKPRFYSTHKQVKSQDFHVNTQSNCRIPTKTRIAARAALLEYLNTTRSLQFEDAENMSRNSPHFLRKLLGKVDFVGGIGPSIARFLRYHPINEFEPFFESLGLKPKEYSPFLRRDLMFLTDDPLLLENYHVLCNYGVPRNKIGKIYLKATEIFGFDFGVLRLKLKAFEELGLHRSFMLKVLICSPDILTGDENSDFYRVVDILRKAGVEFTWIEERLTRNTLTLCDWRELHTLLKLLSKTLGNGEQLHQLIKQQPWLLFQGSGDSTLLLIGFLLKLGCTVNQISSLFLEFPQMQVKTFLSNLRRCFLVLTEVEMEPYEIGKIFHSHLSLLGSCTLKRTNSLLTSLNIGKKRLCNIIQENPREIKKWVIGSRVHPLPNPEEELLKTSDKTLKTKFLSDLGLLETSDKMEKALKSFRGKGSELQDRFDCIVEAGLDKKDVCEMIKRSPHILNQKKGVIQMKIDFLVNDLGCPVSTLTTFPSFLSYTIPRIKLRFQMYNWLKDQGVAEPLLALSTVLASSDKSFVSCYVKRHPRGPEIWKNLKEEIYAG</sequence>
<dbReference type="FunFam" id="1.25.70.10:FF:000014">
    <property type="entry name" value="Transcription termination factor MTEF18, mitochondrial"/>
    <property type="match status" value="1"/>
</dbReference>
<dbReference type="GO" id="GO:0003676">
    <property type="term" value="F:nucleic acid binding"/>
    <property type="evidence" value="ECO:0007669"/>
    <property type="project" value="InterPro"/>
</dbReference>
<reference evidence="4" key="1">
    <citation type="submission" date="2022-02" db="EMBL/GenBank/DDBJ databases">
        <authorList>
            <person name="Henning P.M."/>
            <person name="McCubbin A.G."/>
            <person name="Shore J.S."/>
        </authorList>
    </citation>
    <scope>NUCLEOTIDE SEQUENCE</scope>
    <source>
        <strain evidence="4">F60SS</strain>
        <tissue evidence="4">Leaves</tissue>
    </source>
</reference>
<dbReference type="GO" id="GO:0006353">
    <property type="term" value="P:DNA-templated transcription termination"/>
    <property type="evidence" value="ECO:0007669"/>
    <property type="project" value="UniProtKB-KW"/>
</dbReference>
<dbReference type="Proteomes" id="UP001141552">
    <property type="component" value="Unassembled WGS sequence"/>
</dbReference>
<dbReference type="AlphaFoldDB" id="A0A9Q0FF45"/>
<dbReference type="EMBL" id="JAKUCV010005861">
    <property type="protein sequence ID" value="KAJ4829580.1"/>
    <property type="molecule type" value="Genomic_DNA"/>
</dbReference>
<evidence type="ECO:0000313" key="4">
    <source>
        <dbReference type="EMBL" id="KAJ4829580.1"/>
    </source>
</evidence>
<keyword evidence="3" id="KW-0809">Transit peptide</keyword>
<name>A0A9Q0FF45_9ROSI</name>
<dbReference type="OrthoDB" id="764594at2759"/>
<proteinExistence type="inferred from homology"/>
<gene>
    <name evidence="4" type="ORF">Tsubulata_031633</name>
</gene>
<dbReference type="PANTHER" id="PTHR13068:SF38">
    <property type="entry name" value="TRANSCRIPTION TERMINATION FACTOR FAMILY PROTEIN"/>
    <property type="match status" value="1"/>
</dbReference>
<comment type="caution">
    <text evidence="4">The sequence shown here is derived from an EMBL/GenBank/DDBJ whole genome shotgun (WGS) entry which is preliminary data.</text>
</comment>
<dbReference type="Gene3D" id="1.25.70.10">
    <property type="entry name" value="Transcription termination factor 3, mitochondrial"/>
    <property type="match status" value="2"/>
</dbReference>
<dbReference type="PANTHER" id="PTHR13068">
    <property type="entry name" value="CGI-12 PROTEIN-RELATED"/>
    <property type="match status" value="1"/>
</dbReference>
<dbReference type="InterPro" id="IPR038538">
    <property type="entry name" value="MTERF_sf"/>
</dbReference>
<evidence type="ECO:0000256" key="3">
    <source>
        <dbReference type="ARBA" id="ARBA00022946"/>
    </source>
</evidence>
<evidence type="ECO:0000256" key="1">
    <source>
        <dbReference type="ARBA" id="ARBA00007692"/>
    </source>
</evidence>
<keyword evidence="2" id="KW-0804">Transcription</keyword>
<keyword evidence="5" id="KW-1185">Reference proteome</keyword>
<protein>
    <submittedName>
        <fullName evidence="4">Uncharacterized protein</fullName>
    </submittedName>
</protein>
<comment type="similarity">
    <text evidence="1">Belongs to the mTERF family.</text>
</comment>
<evidence type="ECO:0000256" key="2">
    <source>
        <dbReference type="ARBA" id="ARBA00022472"/>
    </source>
</evidence>
<accession>A0A9Q0FF45</accession>